<accession>A0A9D3NDI2</accession>
<dbReference type="PROSITE" id="PS50268">
    <property type="entry name" value="CADHERIN_2"/>
    <property type="match status" value="3"/>
</dbReference>
<dbReference type="PANTHER" id="PTHR24027">
    <property type="entry name" value="CADHERIN-23"/>
    <property type="match status" value="1"/>
</dbReference>
<dbReference type="Proteomes" id="UP000824219">
    <property type="component" value="Linkage Group LG21"/>
</dbReference>
<keyword evidence="9" id="KW-1185">Reference proteome</keyword>
<feature type="region of interest" description="Disordered" evidence="6">
    <location>
        <begin position="19"/>
        <end position="38"/>
    </location>
</feature>
<evidence type="ECO:0000256" key="4">
    <source>
        <dbReference type="ARBA" id="ARBA00023136"/>
    </source>
</evidence>
<evidence type="ECO:0000259" key="7">
    <source>
        <dbReference type="PROSITE" id="PS50268"/>
    </source>
</evidence>
<dbReference type="EMBL" id="JAHKSW010000021">
    <property type="protein sequence ID" value="KAG7319303.1"/>
    <property type="molecule type" value="Genomic_DNA"/>
</dbReference>
<protein>
    <recommendedName>
        <fullName evidence="7">Cadherin domain-containing protein</fullName>
    </recommendedName>
</protein>
<dbReference type="PANTHER" id="PTHR24027:SF441">
    <property type="entry name" value="CADHERIN DOMAIN-CONTAINING PROTEIN"/>
    <property type="match status" value="1"/>
</dbReference>
<dbReference type="GO" id="GO:0016477">
    <property type="term" value="P:cell migration"/>
    <property type="evidence" value="ECO:0007669"/>
    <property type="project" value="TreeGrafter"/>
</dbReference>
<evidence type="ECO:0000256" key="5">
    <source>
        <dbReference type="PROSITE-ProRule" id="PRU00043"/>
    </source>
</evidence>
<organism evidence="8 9">
    <name type="scientific">Hemibagrus wyckioides</name>
    <dbReference type="NCBI Taxonomy" id="337641"/>
    <lineage>
        <taxon>Eukaryota</taxon>
        <taxon>Metazoa</taxon>
        <taxon>Chordata</taxon>
        <taxon>Craniata</taxon>
        <taxon>Vertebrata</taxon>
        <taxon>Euteleostomi</taxon>
        <taxon>Actinopterygii</taxon>
        <taxon>Neopterygii</taxon>
        <taxon>Teleostei</taxon>
        <taxon>Ostariophysi</taxon>
        <taxon>Siluriformes</taxon>
        <taxon>Bagridae</taxon>
        <taxon>Hemibagrus</taxon>
    </lineage>
</organism>
<feature type="domain" description="Cadherin" evidence="7">
    <location>
        <begin position="233"/>
        <end position="356"/>
    </location>
</feature>
<dbReference type="GO" id="GO:0045296">
    <property type="term" value="F:cadherin binding"/>
    <property type="evidence" value="ECO:0007669"/>
    <property type="project" value="TreeGrafter"/>
</dbReference>
<sequence length="497" mass="55333">MSESDSTVCAWASTPPPATSRRLFTSESSTSTSRRSARRGSSFQGWRYEFLRMLPPLSSSTRCSLEIQMKMAPSLQFEITQVLPVSSVGHFQIDGRGRITSNQTFDYQNGPRDFSLSVVVRDRQASNCSGTVRIKVLKSSCSERLRFGEPRRRRRGRDRESRPECLFYMFVKPYPSFKIELEDGVIRTAYNLDLEADRTLTQTVLLVRAISVLEDRSGTATVTVNVLDVNEHPPPVIILTLPETTEVGHSLGSITCLDIDVSNHNISLTLIQSDVSHLRFRLWEGQLQVNSSLDYDNEAVAANSFQYEVSVMATDSWSPALSSQYSTAIGHLAEVRVPITVTPVNVFDPWVVSPLVLMVPEDSQHRAVVAVVQAVDQDWPFHSIRLSIAGGHALFSIDPIGGQLYLRSELDFEEKDFHTVKVQAVDFDQDVDRTNLRTSVTDITIQVQNVNDNAPVCDPLSYESTIFSTLAAGVSIVTLTCTDADRYMLTATITNGH</sequence>
<evidence type="ECO:0000256" key="2">
    <source>
        <dbReference type="ARBA" id="ARBA00022737"/>
    </source>
</evidence>
<reference evidence="8 9" key="1">
    <citation type="submission" date="2021-06" db="EMBL/GenBank/DDBJ databases">
        <title>Chromosome-level genome assembly of the red-tail catfish (Hemibagrus wyckioides).</title>
        <authorList>
            <person name="Shao F."/>
        </authorList>
    </citation>
    <scope>NUCLEOTIDE SEQUENCE [LARGE SCALE GENOMIC DNA]</scope>
    <source>
        <strain evidence="8">EC202008001</strain>
        <tissue evidence="8">Blood</tissue>
    </source>
</reference>
<keyword evidence="3 5" id="KW-0106">Calcium</keyword>
<dbReference type="GO" id="GO:0007156">
    <property type="term" value="P:homophilic cell adhesion via plasma membrane adhesion molecules"/>
    <property type="evidence" value="ECO:0007669"/>
    <property type="project" value="InterPro"/>
</dbReference>
<dbReference type="OrthoDB" id="8924484at2759"/>
<name>A0A9D3NDI2_9TELE</name>
<evidence type="ECO:0000256" key="3">
    <source>
        <dbReference type="ARBA" id="ARBA00022837"/>
    </source>
</evidence>
<evidence type="ECO:0000313" key="9">
    <source>
        <dbReference type="Proteomes" id="UP000824219"/>
    </source>
</evidence>
<dbReference type="SUPFAM" id="SSF49313">
    <property type="entry name" value="Cadherin-like"/>
    <property type="match status" value="5"/>
</dbReference>
<dbReference type="Gene3D" id="2.60.40.60">
    <property type="entry name" value="Cadherins"/>
    <property type="match status" value="3"/>
</dbReference>
<dbReference type="GO" id="GO:0005509">
    <property type="term" value="F:calcium ion binding"/>
    <property type="evidence" value="ECO:0007669"/>
    <property type="project" value="UniProtKB-UniRule"/>
</dbReference>
<feature type="domain" description="Cadherin" evidence="7">
    <location>
        <begin position="351"/>
        <end position="457"/>
    </location>
</feature>
<dbReference type="InterPro" id="IPR039808">
    <property type="entry name" value="Cadherin"/>
</dbReference>
<keyword evidence="4" id="KW-0472">Membrane</keyword>
<proteinExistence type="predicted"/>
<dbReference type="SMART" id="SM00112">
    <property type="entry name" value="CA"/>
    <property type="match status" value="3"/>
</dbReference>
<evidence type="ECO:0000256" key="6">
    <source>
        <dbReference type="SAM" id="MobiDB-lite"/>
    </source>
</evidence>
<gene>
    <name evidence="8" type="ORF">KOW79_017777</name>
</gene>
<dbReference type="GO" id="GO:0016342">
    <property type="term" value="C:catenin complex"/>
    <property type="evidence" value="ECO:0007669"/>
    <property type="project" value="TreeGrafter"/>
</dbReference>
<comment type="caution">
    <text evidence="8">The sequence shown here is derived from an EMBL/GenBank/DDBJ whole genome shotgun (WGS) entry which is preliminary data.</text>
</comment>
<dbReference type="CDD" id="cd11304">
    <property type="entry name" value="Cadherin_repeat"/>
    <property type="match status" value="3"/>
</dbReference>
<dbReference type="PRINTS" id="PR00205">
    <property type="entry name" value="CADHERIN"/>
</dbReference>
<dbReference type="Pfam" id="PF00028">
    <property type="entry name" value="Cadherin"/>
    <property type="match status" value="1"/>
</dbReference>
<comment type="subcellular location">
    <subcellularLocation>
        <location evidence="1">Membrane</location>
    </subcellularLocation>
</comment>
<keyword evidence="2" id="KW-0677">Repeat</keyword>
<dbReference type="AlphaFoldDB" id="A0A9D3NDI2"/>
<dbReference type="InterPro" id="IPR002126">
    <property type="entry name" value="Cadherin-like_dom"/>
</dbReference>
<dbReference type="GO" id="GO:0008013">
    <property type="term" value="F:beta-catenin binding"/>
    <property type="evidence" value="ECO:0007669"/>
    <property type="project" value="TreeGrafter"/>
</dbReference>
<feature type="domain" description="Cadherin" evidence="7">
    <location>
        <begin position="177"/>
        <end position="237"/>
    </location>
</feature>
<dbReference type="InterPro" id="IPR015919">
    <property type="entry name" value="Cadherin-like_sf"/>
</dbReference>
<evidence type="ECO:0000313" key="8">
    <source>
        <dbReference type="EMBL" id="KAG7319303.1"/>
    </source>
</evidence>
<evidence type="ECO:0000256" key="1">
    <source>
        <dbReference type="ARBA" id="ARBA00004370"/>
    </source>
</evidence>